<dbReference type="PANTHER" id="PTHR44757:SF2">
    <property type="entry name" value="BIOFILM ARCHITECTURE MAINTENANCE PROTEIN MBAA"/>
    <property type="match status" value="1"/>
</dbReference>
<evidence type="ECO:0000259" key="5">
    <source>
        <dbReference type="PROSITE" id="PS50924"/>
    </source>
</evidence>
<feature type="domain" description="EAL" evidence="3">
    <location>
        <begin position="545"/>
        <end position="795"/>
    </location>
</feature>
<evidence type="ECO:0000256" key="2">
    <source>
        <dbReference type="PROSITE-ProRule" id="PRU00244"/>
    </source>
</evidence>
<dbReference type="Gene3D" id="3.30.70.270">
    <property type="match status" value="1"/>
</dbReference>
<dbReference type="InterPro" id="IPR001633">
    <property type="entry name" value="EAL_dom"/>
</dbReference>
<dbReference type="OrthoDB" id="9814202at2"/>
<feature type="transmembrane region" description="Helical" evidence="2">
    <location>
        <begin position="14"/>
        <end position="35"/>
    </location>
</feature>
<evidence type="ECO:0000313" key="7">
    <source>
        <dbReference type="Proteomes" id="UP000183208"/>
    </source>
</evidence>
<proteinExistence type="predicted"/>
<dbReference type="SUPFAM" id="SSF55785">
    <property type="entry name" value="PYP-like sensor domain (PAS domain)"/>
    <property type="match status" value="1"/>
</dbReference>
<dbReference type="InterPro" id="IPR035965">
    <property type="entry name" value="PAS-like_dom_sf"/>
</dbReference>
<keyword evidence="2" id="KW-1133">Transmembrane helix</keyword>
<dbReference type="NCBIfam" id="TIGR00254">
    <property type="entry name" value="GGDEF"/>
    <property type="match status" value="1"/>
</dbReference>
<dbReference type="InterPro" id="IPR035919">
    <property type="entry name" value="EAL_sf"/>
</dbReference>
<dbReference type="AlphaFoldDB" id="A0A1M7LKU7"/>
<dbReference type="CDD" id="cd00130">
    <property type="entry name" value="PAS"/>
    <property type="match status" value="1"/>
</dbReference>
<dbReference type="PROSITE" id="PS50887">
    <property type="entry name" value="GGDEF"/>
    <property type="match status" value="1"/>
</dbReference>
<feature type="domain" description="MHYT" evidence="5">
    <location>
        <begin position="12"/>
        <end position="199"/>
    </location>
</feature>
<accession>A0A1M7LKU7</accession>
<dbReference type="GO" id="GO:0071111">
    <property type="term" value="F:cyclic-guanylate-specific phosphodiesterase activity"/>
    <property type="evidence" value="ECO:0007669"/>
    <property type="project" value="UniProtKB-EC"/>
</dbReference>
<dbReference type="EMBL" id="FNTI01000001">
    <property type="protein sequence ID" value="SEC17376.1"/>
    <property type="molecule type" value="Genomic_DNA"/>
</dbReference>
<dbReference type="SMART" id="SM00267">
    <property type="entry name" value="GGDEF"/>
    <property type="match status" value="1"/>
</dbReference>
<feature type="transmembrane region" description="Helical" evidence="2">
    <location>
        <begin position="110"/>
        <end position="128"/>
    </location>
</feature>
<dbReference type="InterPro" id="IPR000160">
    <property type="entry name" value="GGDEF_dom"/>
</dbReference>
<feature type="transmembrane region" description="Helical" evidence="2">
    <location>
        <begin position="47"/>
        <end position="72"/>
    </location>
</feature>
<sequence>MYQVLNCLVTEHDWRLVVLGGAICWLASAVAISLLHRARASQGRTRAIWVGLDAAVGGCGIWATHFVAMLAYDPGAGAGYNIPVTLISLVFAVAISAVGLGIASLNERRWTVAMGGAVVGLGVAAMHYTGMMALELPARIVWSPGIVLASVVFGSVFAAMALVVAVRRDDRSHTLAATGLLTVAIVSHHFTAMGAVTLVPDPTLVIDELTIAPAALSFLIAVAAFAILGISLVAAMLDRRSSSELHQQKVLLDSAIGNMSQGLCMFDAEGRILLFNERYSEMMDRTGMPLQGRMLIDVLQDQKSNGKWDGDPDEFFNMVVAAAKAGETLTRVVTRNGRSIRVVDQPKKGGGWVATFEDITEWQQAQERISHMARHDALTNLPNRTLFREQLEKALRLAKRSDQLAVFCLDLDHFKEINDTLGHPVGDALLKEVARRLGECVTEHDTVARLGGDEFAVVQFCSDCDPSAVSLLASHIVEQIGEPYDIGGHQLVVGVSIGISLAPEDGKNPDELLKNADLALYRAKADGRGTYRYFETGMDARAQARRILELDLRAALQRHEFEVYYQPIRDVASDEVVAFEALVRWNHSLRGLISPVNFIPLAEETGLIVQLGDWVLRQACMDATGWPDNVDVAVNLSPVQFKNPNLVSSVKAALRASGLPAHRLELEITESVLLQNSAATLAVLHELRGFGVRISLDDFGTGYSSLSYLRSFPFDKIKIDRSFVNELTTRDDSMAIVRAVTSLGKSLGIVTTAEGVETEAQFELLRREGCTQAQGYLFSQPRPAAEVNTMLSRPRARIVA</sequence>
<dbReference type="Pfam" id="PF00990">
    <property type="entry name" value="GGDEF"/>
    <property type="match status" value="1"/>
</dbReference>
<evidence type="ECO:0000259" key="3">
    <source>
        <dbReference type="PROSITE" id="PS50883"/>
    </source>
</evidence>
<feature type="transmembrane region" description="Helical" evidence="2">
    <location>
        <begin position="211"/>
        <end position="237"/>
    </location>
</feature>
<protein>
    <submittedName>
        <fullName evidence="6">Diguanylate cyclase (GGDEF) domain-containing protein</fullName>
    </submittedName>
</protein>
<dbReference type="SMART" id="SM00052">
    <property type="entry name" value="EAL"/>
    <property type="match status" value="1"/>
</dbReference>
<feature type="transmembrane region" description="Helical" evidence="2">
    <location>
        <begin position="140"/>
        <end position="166"/>
    </location>
</feature>
<dbReference type="PANTHER" id="PTHR44757">
    <property type="entry name" value="DIGUANYLATE CYCLASE DGCP"/>
    <property type="match status" value="1"/>
</dbReference>
<dbReference type="Pfam" id="PF12860">
    <property type="entry name" value="PAS_7"/>
    <property type="match status" value="1"/>
</dbReference>
<dbReference type="Gene3D" id="3.30.450.20">
    <property type="entry name" value="PAS domain"/>
    <property type="match status" value="1"/>
</dbReference>
<feature type="transmembrane region" description="Helical" evidence="2">
    <location>
        <begin position="84"/>
        <end position="103"/>
    </location>
</feature>
<dbReference type="InterPro" id="IPR043128">
    <property type="entry name" value="Rev_trsase/Diguanyl_cyclase"/>
</dbReference>
<reference evidence="6 7" key="1">
    <citation type="submission" date="2016-10" db="EMBL/GenBank/DDBJ databases">
        <authorList>
            <person name="de Groot N.N."/>
        </authorList>
    </citation>
    <scope>NUCLEOTIDE SEQUENCE [LARGE SCALE GENOMIC DNA]</scope>
    <source>
        <strain evidence="6 7">GAS522</strain>
    </source>
</reference>
<name>A0A1M7LKU7_9BRAD</name>
<dbReference type="SUPFAM" id="SSF55073">
    <property type="entry name" value="Nucleotide cyclase"/>
    <property type="match status" value="1"/>
</dbReference>
<evidence type="ECO:0000313" key="6">
    <source>
        <dbReference type="EMBL" id="SEC17376.1"/>
    </source>
</evidence>
<dbReference type="FunFam" id="3.30.70.270:FF:000001">
    <property type="entry name" value="Diguanylate cyclase domain protein"/>
    <property type="match status" value="1"/>
</dbReference>
<dbReference type="RefSeq" id="WP_074815877.1">
    <property type="nucleotide sequence ID" value="NZ_FNTI01000001.1"/>
</dbReference>
<dbReference type="CDD" id="cd01949">
    <property type="entry name" value="GGDEF"/>
    <property type="match status" value="1"/>
</dbReference>
<dbReference type="CDD" id="cd01948">
    <property type="entry name" value="EAL"/>
    <property type="match status" value="1"/>
</dbReference>
<evidence type="ECO:0000259" key="4">
    <source>
        <dbReference type="PROSITE" id="PS50887"/>
    </source>
</evidence>
<gene>
    <name evidence="6" type="ORF">SAMN05444171_0814</name>
</gene>
<comment type="catalytic activity">
    <reaction evidence="1">
        <text>3',3'-c-di-GMP + H2O = 5'-phosphoguanylyl(3'-&gt;5')guanosine + H(+)</text>
        <dbReference type="Rhea" id="RHEA:24902"/>
        <dbReference type="ChEBI" id="CHEBI:15377"/>
        <dbReference type="ChEBI" id="CHEBI:15378"/>
        <dbReference type="ChEBI" id="CHEBI:58754"/>
        <dbReference type="ChEBI" id="CHEBI:58805"/>
        <dbReference type="EC" id="3.1.4.52"/>
    </reaction>
    <physiologicalReaction direction="left-to-right" evidence="1">
        <dbReference type="Rhea" id="RHEA:24903"/>
    </physiologicalReaction>
</comment>
<dbReference type="Proteomes" id="UP000183208">
    <property type="component" value="Unassembled WGS sequence"/>
</dbReference>
<organism evidence="6 7">
    <name type="scientific">Bradyrhizobium lablabi</name>
    <dbReference type="NCBI Taxonomy" id="722472"/>
    <lineage>
        <taxon>Bacteria</taxon>
        <taxon>Pseudomonadati</taxon>
        <taxon>Pseudomonadota</taxon>
        <taxon>Alphaproteobacteria</taxon>
        <taxon>Hyphomicrobiales</taxon>
        <taxon>Nitrobacteraceae</taxon>
        <taxon>Bradyrhizobium</taxon>
    </lineage>
</organism>
<evidence type="ECO:0000256" key="1">
    <source>
        <dbReference type="ARBA" id="ARBA00051114"/>
    </source>
</evidence>
<dbReference type="PROSITE" id="PS50883">
    <property type="entry name" value="EAL"/>
    <property type="match status" value="1"/>
</dbReference>
<dbReference type="GO" id="GO:0071732">
    <property type="term" value="P:cellular response to nitric oxide"/>
    <property type="evidence" value="ECO:0007669"/>
    <property type="project" value="UniProtKB-ARBA"/>
</dbReference>
<dbReference type="GO" id="GO:0016020">
    <property type="term" value="C:membrane"/>
    <property type="evidence" value="ECO:0007669"/>
    <property type="project" value="UniProtKB-UniRule"/>
</dbReference>
<dbReference type="Pfam" id="PF00563">
    <property type="entry name" value="EAL"/>
    <property type="match status" value="1"/>
</dbReference>
<keyword evidence="2" id="KW-0472">Membrane</keyword>
<dbReference type="Pfam" id="PF03707">
    <property type="entry name" value="MHYT"/>
    <property type="match status" value="2"/>
</dbReference>
<dbReference type="PROSITE" id="PS50924">
    <property type="entry name" value="MHYT"/>
    <property type="match status" value="1"/>
</dbReference>
<dbReference type="SUPFAM" id="SSF141868">
    <property type="entry name" value="EAL domain-like"/>
    <property type="match status" value="1"/>
</dbReference>
<dbReference type="InterPro" id="IPR029787">
    <property type="entry name" value="Nucleotide_cyclase"/>
</dbReference>
<dbReference type="InterPro" id="IPR000014">
    <property type="entry name" value="PAS"/>
</dbReference>
<dbReference type="InterPro" id="IPR052155">
    <property type="entry name" value="Biofilm_reg_signaling"/>
</dbReference>
<feature type="domain" description="GGDEF" evidence="4">
    <location>
        <begin position="402"/>
        <end position="536"/>
    </location>
</feature>
<dbReference type="InterPro" id="IPR005330">
    <property type="entry name" value="MHYT_dom"/>
</dbReference>
<dbReference type="Gene3D" id="3.20.20.450">
    <property type="entry name" value="EAL domain"/>
    <property type="match status" value="1"/>
</dbReference>
<keyword evidence="2" id="KW-0812">Transmembrane</keyword>
<dbReference type="FunFam" id="3.20.20.450:FF:000001">
    <property type="entry name" value="Cyclic di-GMP phosphodiesterase yahA"/>
    <property type="match status" value="1"/>
</dbReference>